<protein>
    <submittedName>
        <fullName evidence="3">4'-phosphopantetheinyl transferase superfamily protein</fullName>
    </submittedName>
</protein>
<accession>A0A1G4R092</accession>
<dbReference type="AlphaFoldDB" id="A0A1G4R092"/>
<dbReference type="InterPro" id="IPR008278">
    <property type="entry name" value="4-PPantetheinyl_Trfase_dom"/>
</dbReference>
<proteinExistence type="predicted"/>
<dbReference type="GO" id="GO:0008897">
    <property type="term" value="F:holo-[acyl-carrier-protein] synthase activity"/>
    <property type="evidence" value="ECO:0007669"/>
    <property type="project" value="InterPro"/>
</dbReference>
<feature type="domain" description="4'-phosphopantetheinyl transferase" evidence="2">
    <location>
        <begin position="8"/>
        <end position="62"/>
    </location>
</feature>
<evidence type="ECO:0000259" key="2">
    <source>
        <dbReference type="Pfam" id="PF01648"/>
    </source>
</evidence>
<name>A0A1G4R092_9HYPH</name>
<gene>
    <name evidence="3" type="ORF">SAMN02927900_02083</name>
</gene>
<organism evidence="3 4">
    <name type="scientific">Rhizobium mongolense subsp. loessense</name>
    <dbReference type="NCBI Taxonomy" id="158890"/>
    <lineage>
        <taxon>Bacteria</taxon>
        <taxon>Pseudomonadati</taxon>
        <taxon>Pseudomonadota</taxon>
        <taxon>Alphaproteobacteria</taxon>
        <taxon>Hyphomicrobiales</taxon>
        <taxon>Rhizobiaceae</taxon>
        <taxon>Rhizobium/Agrobacterium group</taxon>
        <taxon>Rhizobium</taxon>
    </lineage>
</organism>
<evidence type="ECO:0000313" key="4">
    <source>
        <dbReference type="Proteomes" id="UP000199542"/>
    </source>
</evidence>
<reference evidence="3 4" key="1">
    <citation type="submission" date="2016-10" db="EMBL/GenBank/DDBJ databases">
        <authorList>
            <person name="de Groot N.N."/>
        </authorList>
    </citation>
    <scope>NUCLEOTIDE SEQUENCE [LARGE SCALE GENOMIC DNA]</scope>
    <source>
        <strain evidence="3 4">CGMCC 1.3401</strain>
    </source>
</reference>
<evidence type="ECO:0000256" key="1">
    <source>
        <dbReference type="ARBA" id="ARBA00022679"/>
    </source>
</evidence>
<dbReference type="EMBL" id="FMTM01000002">
    <property type="protein sequence ID" value="SCW50097.1"/>
    <property type="molecule type" value="Genomic_DNA"/>
</dbReference>
<dbReference type="Proteomes" id="UP000199542">
    <property type="component" value="Unassembled WGS sequence"/>
</dbReference>
<evidence type="ECO:0000313" key="3">
    <source>
        <dbReference type="EMBL" id="SCW50097.1"/>
    </source>
</evidence>
<dbReference type="InterPro" id="IPR037143">
    <property type="entry name" value="4-PPantetheinyl_Trfase_dom_sf"/>
</dbReference>
<dbReference type="GO" id="GO:0000287">
    <property type="term" value="F:magnesium ion binding"/>
    <property type="evidence" value="ECO:0007669"/>
    <property type="project" value="InterPro"/>
</dbReference>
<sequence>MPTGAALEAILREALDAGERDRVFQQTTFDAAILATLIFSAKETLYKALYPVVLEFFGLDAAMFNGICGDNILSLSIVRSLHDSIPRDNEILIQFEIDGEFVRTWAILERDTLHSLR</sequence>
<keyword evidence="1 3" id="KW-0808">Transferase</keyword>
<dbReference type="SUPFAM" id="SSF56214">
    <property type="entry name" value="4'-phosphopantetheinyl transferase"/>
    <property type="match status" value="1"/>
</dbReference>
<dbReference type="Pfam" id="PF01648">
    <property type="entry name" value="ACPS"/>
    <property type="match status" value="1"/>
</dbReference>